<gene>
    <name evidence="8" type="ORF">F0L74_04570</name>
</gene>
<dbReference type="EMBL" id="VUOC01000001">
    <property type="protein sequence ID" value="KAA2245242.1"/>
    <property type="molecule type" value="Genomic_DNA"/>
</dbReference>
<feature type="transmembrane region" description="Helical" evidence="6">
    <location>
        <begin position="189"/>
        <end position="210"/>
    </location>
</feature>
<keyword evidence="4" id="KW-0808">Transferase</keyword>
<keyword evidence="6" id="KW-1133">Transmembrane helix</keyword>
<keyword evidence="3" id="KW-0597">Phosphoprotein</keyword>
<keyword evidence="6" id="KW-0472">Membrane</keyword>
<evidence type="ECO:0000256" key="6">
    <source>
        <dbReference type="SAM" id="Phobius"/>
    </source>
</evidence>
<name>A0A5B2W3J7_9BACT</name>
<dbReference type="InterPro" id="IPR004358">
    <property type="entry name" value="Sig_transdc_His_kin-like_C"/>
</dbReference>
<dbReference type="InterPro" id="IPR036890">
    <property type="entry name" value="HATPase_C_sf"/>
</dbReference>
<dbReference type="PROSITE" id="PS50109">
    <property type="entry name" value="HIS_KIN"/>
    <property type="match status" value="1"/>
</dbReference>
<dbReference type="Pfam" id="PF00512">
    <property type="entry name" value="HisKA"/>
    <property type="match status" value="1"/>
</dbReference>
<feature type="domain" description="Histidine kinase" evidence="7">
    <location>
        <begin position="253"/>
        <end position="482"/>
    </location>
</feature>
<comment type="caution">
    <text evidence="8">The sequence shown here is derived from an EMBL/GenBank/DDBJ whole genome shotgun (WGS) entry which is preliminary data.</text>
</comment>
<dbReference type="FunFam" id="3.30.565.10:FF:000006">
    <property type="entry name" value="Sensor histidine kinase WalK"/>
    <property type="match status" value="1"/>
</dbReference>
<dbReference type="Proteomes" id="UP000324611">
    <property type="component" value="Unassembled WGS sequence"/>
</dbReference>
<dbReference type="InterPro" id="IPR003661">
    <property type="entry name" value="HisK_dim/P_dom"/>
</dbReference>
<protein>
    <recommendedName>
        <fullName evidence="2">histidine kinase</fullName>
        <ecNumber evidence="2">2.7.13.3</ecNumber>
    </recommendedName>
</protein>
<dbReference type="SUPFAM" id="SSF47384">
    <property type="entry name" value="Homodimeric domain of signal transducing histidine kinase"/>
    <property type="match status" value="1"/>
</dbReference>
<comment type="catalytic activity">
    <reaction evidence="1">
        <text>ATP + protein L-histidine = ADP + protein N-phospho-L-histidine.</text>
        <dbReference type="EC" id="2.7.13.3"/>
    </reaction>
</comment>
<dbReference type="SMART" id="SM00388">
    <property type="entry name" value="HisKA"/>
    <property type="match status" value="1"/>
</dbReference>
<proteinExistence type="predicted"/>
<reference evidence="8 9" key="2">
    <citation type="submission" date="2019-09" db="EMBL/GenBank/DDBJ databases">
        <authorList>
            <person name="Jin C."/>
        </authorList>
    </citation>
    <scope>NUCLEOTIDE SEQUENCE [LARGE SCALE GENOMIC DNA]</scope>
    <source>
        <strain evidence="8 9">BN140078</strain>
    </source>
</reference>
<dbReference type="InterPro" id="IPR036097">
    <property type="entry name" value="HisK_dim/P_sf"/>
</dbReference>
<accession>A0A5B2W3J7</accession>
<sequence length="484" mass="55517">MAPESSLFFDRNMHNPVQRKIRLGFFIAFSVIIAASFFSYLVTKNLLDNATRLNHTIEVSKRLETIIKQLKDAEAAIRGFNLTKDSAFLHPDMGERSNRIANEYAALRHITTDSQRQQRHLDTLKTLLDIKYKQLKLGAHSDTPNGEKRSVTEGEKVMDRIEQKVDDMMHIEDTQLHEKAELFRFFSVLWVPVIFISSLVAILIGIYSYVTLTKEFKLQLHIESKLKSYQRDLQQNIMLLNKSNQELEQFAYVASHDLQEPLRKISTFSDRLQIKYRDQLPPDASQLLDRMVLAVSRMRVLINDLLMFSRAGRIAPESITEVDMSALLQNVLSDLEVALQEKNAVVHAAQLPVIEGNITNFQQLFQNLLTNAIKFAHTGRQLEINISYQILNGKDITVVKENRWDEQFCRICIEDNGIGFDQAYAERIFLIFQRLHGISEYSGTGIGLAICKKIVDSHQGFIQAYGYPNKGATFVIILPLKQKK</sequence>
<organism evidence="8 9">
    <name type="scientific">Chitinophaga agrisoli</name>
    <dbReference type="NCBI Taxonomy" id="2607653"/>
    <lineage>
        <taxon>Bacteria</taxon>
        <taxon>Pseudomonadati</taxon>
        <taxon>Bacteroidota</taxon>
        <taxon>Chitinophagia</taxon>
        <taxon>Chitinophagales</taxon>
        <taxon>Chitinophagaceae</taxon>
        <taxon>Chitinophaga</taxon>
    </lineage>
</organism>
<dbReference type="CDD" id="cd00082">
    <property type="entry name" value="HisKA"/>
    <property type="match status" value="1"/>
</dbReference>
<dbReference type="AlphaFoldDB" id="A0A5B2W3J7"/>
<evidence type="ECO:0000256" key="5">
    <source>
        <dbReference type="ARBA" id="ARBA00022777"/>
    </source>
</evidence>
<dbReference type="PANTHER" id="PTHR43304">
    <property type="entry name" value="PHYTOCHROME-LIKE PROTEIN CPH1"/>
    <property type="match status" value="1"/>
</dbReference>
<dbReference type="EC" id="2.7.13.3" evidence="2"/>
<dbReference type="PRINTS" id="PR00344">
    <property type="entry name" value="BCTRLSENSOR"/>
</dbReference>
<evidence type="ECO:0000313" key="8">
    <source>
        <dbReference type="EMBL" id="KAA2245242.1"/>
    </source>
</evidence>
<evidence type="ECO:0000256" key="2">
    <source>
        <dbReference type="ARBA" id="ARBA00012438"/>
    </source>
</evidence>
<dbReference type="GO" id="GO:0000155">
    <property type="term" value="F:phosphorelay sensor kinase activity"/>
    <property type="evidence" value="ECO:0007669"/>
    <property type="project" value="InterPro"/>
</dbReference>
<dbReference type="PANTHER" id="PTHR43304:SF1">
    <property type="entry name" value="PAC DOMAIN-CONTAINING PROTEIN"/>
    <property type="match status" value="1"/>
</dbReference>
<evidence type="ECO:0000259" key="7">
    <source>
        <dbReference type="PROSITE" id="PS50109"/>
    </source>
</evidence>
<dbReference type="SMART" id="SM00387">
    <property type="entry name" value="HATPase_c"/>
    <property type="match status" value="1"/>
</dbReference>
<dbReference type="CDD" id="cd19410">
    <property type="entry name" value="HK9-like_sensor"/>
    <property type="match status" value="1"/>
</dbReference>
<feature type="transmembrane region" description="Helical" evidence="6">
    <location>
        <begin position="21"/>
        <end position="42"/>
    </location>
</feature>
<dbReference type="Gene3D" id="1.10.287.130">
    <property type="match status" value="1"/>
</dbReference>
<dbReference type="Pfam" id="PF02518">
    <property type="entry name" value="HATPase_c"/>
    <property type="match status" value="1"/>
</dbReference>
<dbReference type="Pfam" id="PF05227">
    <property type="entry name" value="CHASE3"/>
    <property type="match status" value="1"/>
</dbReference>
<evidence type="ECO:0000256" key="1">
    <source>
        <dbReference type="ARBA" id="ARBA00000085"/>
    </source>
</evidence>
<dbReference type="InterPro" id="IPR052162">
    <property type="entry name" value="Sensor_kinase/Photoreceptor"/>
</dbReference>
<keyword evidence="6" id="KW-0812">Transmembrane</keyword>
<keyword evidence="9" id="KW-1185">Reference proteome</keyword>
<keyword evidence="5" id="KW-0418">Kinase</keyword>
<reference evidence="8 9" key="1">
    <citation type="submission" date="2019-09" db="EMBL/GenBank/DDBJ databases">
        <title>Chitinophaga ginsengihumi sp. nov., isolated from soil of ginseng rhizosphere.</title>
        <authorList>
            <person name="Lee J."/>
        </authorList>
    </citation>
    <scope>NUCLEOTIDE SEQUENCE [LARGE SCALE GENOMIC DNA]</scope>
    <source>
        <strain evidence="8 9">BN140078</strain>
    </source>
</reference>
<dbReference type="InterPro" id="IPR003594">
    <property type="entry name" value="HATPase_dom"/>
</dbReference>
<dbReference type="InterPro" id="IPR005467">
    <property type="entry name" value="His_kinase_dom"/>
</dbReference>
<dbReference type="Gene3D" id="3.30.565.10">
    <property type="entry name" value="Histidine kinase-like ATPase, C-terminal domain"/>
    <property type="match status" value="1"/>
</dbReference>
<dbReference type="InterPro" id="IPR007891">
    <property type="entry name" value="CHASE3"/>
</dbReference>
<evidence type="ECO:0000313" key="9">
    <source>
        <dbReference type="Proteomes" id="UP000324611"/>
    </source>
</evidence>
<evidence type="ECO:0000256" key="3">
    <source>
        <dbReference type="ARBA" id="ARBA00022553"/>
    </source>
</evidence>
<dbReference type="SUPFAM" id="SSF55874">
    <property type="entry name" value="ATPase domain of HSP90 chaperone/DNA topoisomerase II/histidine kinase"/>
    <property type="match status" value="1"/>
</dbReference>
<evidence type="ECO:0000256" key="4">
    <source>
        <dbReference type="ARBA" id="ARBA00022679"/>
    </source>
</evidence>